<evidence type="ECO:0000313" key="2">
    <source>
        <dbReference type="Proteomes" id="UP001062846"/>
    </source>
</evidence>
<accession>A0ACC0NU72</accession>
<protein>
    <submittedName>
        <fullName evidence="1">Uncharacterized protein</fullName>
    </submittedName>
</protein>
<dbReference type="Proteomes" id="UP001062846">
    <property type="component" value="Chromosome 5"/>
</dbReference>
<proteinExistence type="predicted"/>
<gene>
    <name evidence="1" type="ORF">RHMOL_Rhmol05G0287600</name>
</gene>
<name>A0ACC0NU72_RHOML</name>
<organism evidence="1 2">
    <name type="scientific">Rhododendron molle</name>
    <name type="common">Chinese azalea</name>
    <name type="synonym">Azalea mollis</name>
    <dbReference type="NCBI Taxonomy" id="49168"/>
    <lineage>
        <taxon>Eukaryota</taxon>
        <taxon>Viridiplantae</taxon>
        <taxon>Streptophyta</taxon>
        <taxon>Embryophyta</taxon>
        <taxon>Tracheophyta</taxon>
        <taxon>Spermatophyta</taxon>
        <taxon>Magnoliopsida</taxon>
        <taxon>eudicotyledons</taxon>
        <taxon>Gunneridae</taxon>
        <taxon>Pentapetalae</taxon>
        <taxon>asterids</taxon>
        <taxon>Ericales</taxon>
        <taxon>Ericaceae</taxon>
        <taxon>Ericoideae</taxon>
        <taxon>Rhodoreae</taxon>
        <taxon>Rhododendron</taxon>
    </lineage>
</organism>
<reference evidence="1" key="1">
    <citation type="submission" date="2022-02" db="EMBL/GenBank/DDBJ databases">
        <title>Plant Genome Project.</title>
        <authorList>
            <person name="Zhang R.-G."/>
        </authorList>
    </citation>
    <scope>NUCLEOTIDE SEQUENCE</scope>
    <source>
        <strain evidence="1">AT1</strain>
    </source>
</reference>
<keyword evidence="2" id="KW-1185">Reference proteome</keyword>
<comment type="caution">
    <text evidence="1">The sequence shown here is derived from an EMBL/GenBank/DDBJ whole genome shotgun (WGS) entry which is preliminary data.</text>
</comment>
<evidence type="ECO:0000313" key="1">
    <source>
        <dbReference type="EMBL" id="KAI8556850.1"/>
    </source>
</evidence>
<sequence>MKRNRKLKKPDTSSKLILKEVIGLTTKNANGLASNTFSPNCVYVAGCVVVVYNVETDTQSHCMVSNRMPKPLSCVSISKDGCFVVAGESGHQPAVLVWNCASMALLSELKSHQYGVTCTGFSPNGKYLVSVGFSQDGYICLWDWRNGVLVSKVKACSSCSSVESVCFSSDSKFIVTAGKKNLKLWKVGISIRPRANVGVKSLVMHGKPMNIGFQKGYSFIAVTSPFLINSGLVSSDQAGENLPIYGLTDTVVVYGDHSLYIWDIRDVDKATRCSVLVSHSACIWDIKNLPCENMHDSSLACAARGCSGGVSFATCSADGTIRFWDLALQLFTSVNDPTLATSHKFLLAKQDKATCLVSAGVFERDSVELGNSTPGLRSMAISSDGHYLAAGDCQGNLHIYNIHTSEYICFQDTHDAEILSLSFSSSSKTNAKSGKSLESRYFLASGGRDRMIRLYDVKRNFDVIGSADDHSAAVTSVNLTSNGYKILSCSADRTLVHDVAITESDCIICDLYHQMETYGTVCDMAVDPTMEIAVTVGQDKKINALKIATGKLIRSFKQEGNLGDPVKVAGDGCIFVWQVPIPLSSKMLHKIKEKSMPFTPTSIVQPVCLSGIKYHEEDDHQCKIRPEEVILPECPKTLSQKHFYQRVSLPETSAFKFSISRLPKWAQAKVTSPRVMPIDPDYISSQQARLKVFSPLPSVGSHRGPDVQTPSTHEVKGSEPFLGSMSRYSSDNDTTGHGSRMPQETHRKSFALDRRWFTIHTVCLDLLNSPEVWDTKEMKEMKAPVTVRKKDRAVEMTSDIEVIEVSSRDPDVNNLEETAFGLSNHVDAKVASLTEQARRNNPGSASHNSDRFKMDNASACQEVAVLEVSEPFQSETTENAVQATINVNASCIRSREKDPFKRNLGHSSAKIETGERKSSARRSYSGQFILRQDLLRGHKNLFETPSRDFGGESMKQEKELTSRVTLGDLSVLVHKESQMIETSEQDPKNLMPQLVGSHSVLSLSNSADCSSGYISGNLESSFEDYEKQNTIIACKEVLLNLETAADNLFQLFCRLGTLENGEEITRVSEAQLYSEATEILPSIAKKVHAVAKLVQSANNPRGETDMDVSRFEPLLGTFAESISQRVVEILKNNCSTL</sequence>
<dbReference type="EMBL" id="CM046392">
    <property type="protein sequence ID" value="KAI8556850.1"/>
    <property type="molecule type" value="Genomic_DNA"/>
</dbReference>